<comment type="caution">
    <text evidence="6">The sequence shown here is derived from an EMBL/GenBank/DDBJ whole genome shotgun (WGS) entry which is preliminary data.</text>
</comment>
<dbReference type="InterPro" id="IPR010645">
    <property type="entry name" value="MFS_4"/>
</dbReference>
<feature type="domain" description="Major facilitator superfamily (MFS) profile" evidence="5">
    <location>
        <begin position="17"/>
        <end position="394"/>
    </location>
</feature>
<protein>
    <submittedName>
        <fullName evidence="6">YbfB/YjiJ family MFS transporter</fullName>
    </submittedName>
</protein>
<dbReference type="EMBL" id="BAABBO010000001">
    <property type="protein sequence ID" value="GAA3946635.1"/>
    <property type="molecule type" value="Genomic_DNA"/>
</dbReference>
<keyword evidence="3 4" id="KW-0472">Membrane</keyword>
<dbReference type="SUPFAM" id="SSF103473">
    <property type="entry name" value="MFS general substrate transporter"/>
    <property type="match status" value="1"/>
</dbReference>
<dbReference type="PROSITE" id="PS50850">
    <property type="entry name" value="MFS"/>
    <property type="match status" value="1"/>
</dbReference>
<dbReference type="PANTHER" id="PTHR23537">
    <property type="match status" value="1"/>
</dbReference>
<feature type="transmembrane region" description="Helical" evidence="4">
    <location>
        <begin position="340"/>
        <end position="359"/>
    </location>
</feature>
<sequence>MIPQQAKVIQSDAERLKVLVAGICSLVLMLGIARFAYTPLMPLMQAQTWLGLEEGAWLASLNYLGYFSGVILASLLNDLRTKDTLYRIGLLLAVSTTAGSALSDNFWWLGGLRYLAGLSSAAGLMLGSGLVLNWLMRHHYRSELGVHFAGVGIGIALSSLMIEMLTPTLDWRGHWLLLGGIGLVLAIPAWFWLPRPVKAHLQPPGRLLSDSPPTRHYLLVFCAAYALAGVGYVVSATFIVAIIDAESVGNAGTRAFLVLGLAAAPACLILDRVARVLGDHRTLLLTCVLHTFSILTPYISNALWLAYLSAALFGATFIGIVSLVLTMAGKHHPTKPAKMMGKLTIGYAVAQMLAPAIVGEITRHGGSYRDGLLLAGLCMVVATGLAEWLRRLARDQKMYR</sequence>
<feature type="transmembrane region" description="Helical" evidence="4">
    <location>
        <begin position="371"/>
        <end position="389"/>
    </location>
</feature>
<accession>A0ABP7NGK3</accession>
<dbReference type="RefSeq" id="WP_344802420.1">
    <property type="nucleotide sequence ID" value="NZ_BAABBO010000001.1"/>
</dbReference>
<keyword evidence="2 4" id="KW-1133">Transmembrane helix</keyword>
<evidence type="ECO:0000259" key="5">
    <source>
        <dbReference type="PROSITE" id="PS50850"/>
    </source>
</evidence>
<evidence type="ECO:0000256" key="1">
    <source>
        <dbReference type="ARBA" id="ARBA00022692"/>
    </source>
</evidence>
<evidence type="ECO:0000313" key="7">
    <source>
        <dbReference type="Proteomes" id="UP001501337"/>
    </source>
</evidence>
<feature type="transmembrane region" description="Helical" evidence="4">
    <location>
        <begin position="88"/>
        <end position="108"/>
    </location>
</feature>
<keyword evidence="7" id="KW-1185">Reference proteome</keyword>
<evidence type="ECO:0000256" key="3">
    <source>
        <dbReference type="ARBA" id="ARBA00023136"/>
    </source>
</evidence>
<evidence type="ECO:0000313" key="6">
    <source>
        <dbReference type="EMBL" id="GAA3946635.1"/>
    </source>
</evidence>
<dbReference type="Pfam" id="PF06779">
    <property type="entry name" value="MFS_4"/>
    <property type="match status" value="1"/>
</dbReference>
<feature type="transmembrane region" description="Helical" evidence="4">
    <location>
        <begin position="57"/>
        <end position="76"/>
    </location>
</feature>
<organism evidence="6 7">
    <name type="scientific">Allohahella marinimesophila</name>
    <dbReference type="NCBI Taxonomy" id="1054972"/>
    <lineage>
        <taxon>Bacteria</taxon>
        <taxon>Pseudomonadati</taxon>
        <taxon>Pseudomonadota</taxon>
        <taxon>Gammaproteobacteria</taxon>
        <taxon>Oceanospirillales</taxon>
        <taxon>Hahellaceae</taxon>
        <taxon>Allohahella</taxon>
    </lineage>
</organism>
<feature type="transmembrane region" description="Helical" evidence="4">
    <location>
        <begin position="114"/>
        <end position="132"/>
    </location>
</feature>
<keyword evidence="1 4" id="KW-0812">Transmembrane</keyword>
<dbReference type="Gene3D" id="1.20.1250.20">
    <property type="entry name" value="MFS general substrate transporter like domains"/>
    <property type="match status" value="1"/>
</dbReference>
<name>A0ABP7NGK3_9GAMM</name>
<evidence type="ECO:0000256" key="2">
    <source>
        <dbReference type="ARBA" id="ARBA00022989"/>
    </source>
</evidence>
<feature type="transmembrane region" description="Helical" evidence="4">
    <location>
        <begin position="16"/>
        <end position="37"/>
    </location>
</feature>
<feature type="transmembrane region" description="Helical" evidence="4">
    <location>
        <begin position="282"/>
        <end position="299"/>
    </location>
</feature>
<feature type="transmembrane region" description="Helical" evidence="4">
    <location>
        <begin position="305"/>
        <end position="328"/>
    </location>
</feature>
<feature type="transmembrane region" description="Helical" evidence="4">
    <location>
        <begin position="251"/>
        <end position="270"/>
    </location>
</feature>
<dbReference type="Proteomes" id="UP001501337">
    <property type="component" value="Unassembled WGS sequence"/>
</dbReference>
<dbReference type="InterPro" id="IPR020846">
    <property type="entry name" value="MFS_dom"/>
</dbReference>
<evidence type="ECO:0000256" key="4">
    <source>
        <dbReference type="SAM" id="Phobius"/>
    </source>
</evidence>
<feature type="transmembrane region" description="Helical" evidence="4">
    <location>
        <begin position="217"/>
        <end position="245"/>
    </location>
</feature>
<proteinExistence type="predicted"/>
<reference evidence="7" key="1">
    <citation type="journal article" date="2019" name="Int. J. Syst. Evol. Microbiol.">
        <title>The Global Catalogue of Microorganisms (GCM) 10K type strain sequencing project: providing services to taxonomists for standard genome sequencing and annotation.</title>
        <authorList>
            <consortium name="The Broad Institute Genomics Platform"/>
            <consortium name="The Broad Institute Genome Sequencing Center for Infectious Disease"/>
            <person name="Wu L."/>
            <person name="Ma J."/>
        </authorList>
    </citation>
    <scope>NUCLEOTIDE SEQUENCE [LARGE SCALE GENOMIC DNA]</scope>
    <source>
        <strain evidence="7">JCM 17555</strain>
    </source>
</reference>
<dbReference type="InterPro" id="IPR036259">
    <property type="entry name" value="MFS_trans_sf"/>
</dbReference>
<feature type="transmembrane region" description="Helical" evidence="4">
    <location>
        <begin position="144"/>
        <end position="162"/>
    </location>
</feature>
<gene>
    <name evidence="6" type="ORF">GCM10022278_02240</name>
</gene>
<feature type="transmembrane region" description="Helical" evidence="4">
    <location>
        <begin position="174"/>
        <end position="193"/>
    </location>
</feature>
<dbReference type="PANTHER" id="PTHR23537:SF1">
    <property type="entry name" value="SUGAR TRANSPORTER"/>
    <property type="match status" value="1"/>
</dbReference>